<proteinExistence type="predicted"/>
<dbReference type="EMBL" id="JUFZ01000009">
    <property type="protein sequence ID" value="KIC13046.1"/>
    <property type="molecule type" value="Genomic_DNA"/>
</dbReference>
<evidence type="ECO:0000313" key="1">
    <source>
        <dbReference type="EMBL" id="KIC13046.1"/>
    </source>
</evidence>
<comment type="caution">
    <text evidence="1">The sequence shown here is derived from an EMBL/GenBank/DDBJ whole genome shotgun (WGS) entry which is preliminary data.</text>
</comment>
<reference evidence="1 2" key="1">
    <citation type="submission" date="2014-12" db="EMBL/GenBank/DDBJ databases">
        <title>Genome sequence of Morococcus cerebrosus.</title>
        <authorList>
            <person name="Shin S.-K."/>
            <person name="Yi H."/>
        </authorList>
    </citation>
    <scope>NUCLEOTIDE SEQUENCE [LARGE SCALE GENOMIC DNA]</scope>
    <source>
        <strain evidence="1 2">CIP 81.93</strain>
    </source>
</reference>
<accession>A0A0C1H5I4</accession>
<dbReference type="AlphaFoldDB" id="A0A0C1H5I4"/>
<organism evidence="1 2">
    <name type="scientific">Morococcus cerebrosus</name>
    <dbReference type="NCBI Taxonomy" id="1056807"/>
    <lineage>
        <taxon>Bacteria</taxon>
        <taxon>Pseudomonadati</taxon>
        <taxon>Pseudomonadota</taxon>
        <taxon>Betaproteobacteria</taxon>
        <taxon>Neisseriales</taxon>
        <taxon>Neisseriaceae</taxon>
        <taxon>Morococcus</taxon>
    </lineage>
</organism>
<sequence>MFQTTFGFGRSSENIYLKINTVSDIKNPFSDDLCPFRAAF</sequence>
<gene>
    <name evidence="1" type="ORF">MCC93_02260</name>
</gene>
<evidence type="ECO:0000313" key="2">
    <source>
        <dbReference type="Proteomes" id="UP000031390"/>
    </source>
</evidence>
<protein>
    <submittedName>
        <fullName evidence="1">Uncharacterized protein</fullName>
    </submittedName>
</protein>
<dbReference type="Proteomes" id="UP000031390">
    <property type="component" value="Unassembled WGS sequence"/>
</dbReference>
<name>A0A0C1H5I4_9NEIS</name>